<evidence type="ECO:0000259" key="4">
    <source>
        <dbReference type="Pfam" id="PF00139"/>
    </source>
</evidence>
<keyword evidence="6" id="KW-1185">Reference proteome</keyword>
<organism evidence="5 6">
    <name type="scientific">Hibiscus syriacus</name>
    <name type="common">Rose of Sharon</name>
    <dbReference type="NCBI Taxonomy" id="106335"/>
    <lineage>
        <taxon>Eukaryota</taxon>
        <taxon>Viridiplantae</taxon>
        <taxon>Streptophyta</taxon>
        <taxon>Embryophyta</taxon>
        <taxon>Tracheophyta</taxon>
        <taxon>Spermatophyta</taxon>
        <taxon>Magnoliopsida</taxon>
        <taxon>eudicotyledons</taxon>
        <taxon>Gunneridae</taxon>
        <taxon>Pentapetalae</taxon>
        <taxon>rosids</taxon>
        <taxon>malvids</taxon>
        <taxon>Malvales</taxon>
        <taxon>Malvaceae</taxon>
        <taxon>Malvoideae</taxon>
        <taxon>Hibiscus</taxon>
    </lineage>
</organism>
<dbReference type="InterPro" id="IPR050258">
    <property type="entry name" value="Leguminous_Lectin"/>
</dbReference>
<protein>
    <submittedName>
        <fullName evidence="5">Detected protein of confused Function</fullName>
    </submittedName>
</protein>
<evidence type="ECO:0000256" key="3">
    <source>
        <dbReference type="SAM" id="SignalP"/>
    </source>
</evidence>
<dbReference type="EMBL" id="VEPZ02001428">
    <property type="protein sequence ID" value="KAE8673365.1"/>
    <property type="molecule type" value="Genomic_DNA"/>
</dbReference>
<feature type="chain" id="PRO_5025383973" evidence="3">
    <location>
        <begin position="25"/>
        <end position="269"/>
    </location>
</feature>
<dbReference type="AlphaFoldDB" id="A0A6A2Y0A4"/>
<dbReference type="Proteomes" id="UP000436088">
    <property type="component" value="Unassembled WGS sequence"/>
</dbReference>
<keyword evidence="3" id="KW-0732">Signal</keyword>
<dbReference type="GO" id="GO:0030246">
    <property type="term" value="F:carbohydrate binding"/>
    <property type="evidence" value="ECO:0007669"/>
    <property type="project" value="UniProtKB-KW"/>
</dbReference>
<dbReference type="Pfam" id="PF00139">
    <property type="entry name" value="Lectin_legB"/>
    <property type="match status" value="2"/>
</dbReference>
<reference evidence="5" key="1">
    <citation type="submission" date="2019-09" db="EMBL/GenBank/DDBJ databases">
        <title>Draft genome information of white flower Hibiscus syriacus.</title>
        <authorList>
            <person name="Kim Y.-M."/>
        </authorList>
    </citation>
    <scope>NUCLEOTIDE SEQUENCE [LARGE SCALE GENOMIC DNA]</scope>
    <source>
        <strain evidence="5">YM2019G1</strain>
    </source>
</reference>
<feature type="domain" description="Legume lectin" evidence="4">
    <location>
        <begin position="126"/>
        <end position="233"/>
    </location>
</feature>
<dbReference type="PANTHER" id="PTHR32401:SF38">
    <property type="entry name" value="LECTIN-LIKE PROTEIN"/>
    <property type="match status" value="1"/>
</dbReference>
<proteinExistence type="inferred from homology"/>
<evidence type="ECO:0000256" key="2">
    <source>
        <dbReference type="ARBA" id="ARBA00022734"/>
    </source>
</evidence>
<evidence type="ECO:0000256" key="1">
    <source>
        <dbReference type="ARBA" id="ARBA00007606"/>
    </source>
</evidence>
<dbReference type="SUPFAM" id="SSF49899">
    <property type="entry name" value="Concanavalin A-like lectins/glucanases"/>
    <property type="match status" value="1"/>
</dbReference>
<feature type="domain" description="Legume lectin" evidence="4">
    <location>
        <begin position="25"/>
        <end position="121"/>
    </location>
</feature>
<dbReference type="PANTHER" id="PTHR32401">
    <property type="entry name" value="CONCANAVALIN A-LIKE LECTIN FAMILY PROTEIN"/>
    <property type="match status" value="1"/>
</dbReference>
<dbReference type="InterPro" id="IPR013320">
    <property type="entry name" value="ConA-like_dom_sf"/>
</dbReference>
<comment type="similarity">
    <text evidence="1">Belongs to the leguminous lectin family.</text>
</comment>
<dbReference type="InterPro" id="IPR001220">
    <property type="entry name" value="Legume_lectin_dom"/>
</dbReference>
<comment type="caution">
    <text evidence="5">The sequence shown here is derived from an EMBL/GenBank/DDBJ whole genome shotgun (WGS) entry which is preliminary data.</text>
</comment>
<gene>
    <name evidence="5" type="ORF">F3Y22_tig00111792pilonHSYRG00093</name>
</gene>
<keyword evidence="2" id="KW-0430">Lectin</keyword>
<name>A0A6A2Y0A4_HIBSY</name>
<feature type="signal peptide" evidence="3">
    <location>
        <begin position="1"/>
        <end position="24"/>
    </location>
</feature>
<evidence type="ECO:0000313" key="6">
    <source>
        <dbReference type="Proteomes" id="UP000436088"/>
    </source>
</evidence>
<evidence type="ECO:0000313" key="5">
    <source>
        <dbReference type="EMBL" id="KAE8673365.1"/>
    </source>
</evidence>
<dbReference type="Gene3D" id="2.60.120.200">
    <property type="match status" value="1"/>
</dbReference>
<accession>A0A6A2Y0A4</accession>
<sequence>MVKHPKPLLFVLMFITMFSQPVSSVDFMFNGLNSTDVLLYDRANISSRILTLTDETSFAASRAFYISKIPTKIPNSSRVLPFSTSFFFSAPPSMNRYSFNIAFAFTTNTDNHGTNSDFSIGFSGGVVVDFNNLVSVSYHAAGYWLTSDFDGDQSFEELNLNNGENYQLWIDYADSVLNVTIFPIGIKRPKHPLLNVPFNLSDVFEDEMYVGFISSSTGYQSGRILAWSFSNSNFRLSESLITSGLLSFTIPLFTIPRFRYISKDRLLPE</sequence>